<proteinExistence type="predicted"/>
<evidence type="ECO:0000313" key="1">
    <source>
        <dbReference type="EMBL" id="ODM18907.1"/>
    </source>
</evidence>
<dbReference type="VEuPathDB" id="FungiDB:SI65_05524"/>
<gene>
    <name evidence="1" type="ORF">SI65_05524</name>
</gene>
<protein>
    <submittedName>
        <fullName evidence="1">Uncharacterized protein</fullName>
    </submittedName>
</protein>
<sequence>MSYVGSNPCLETTINTNTTKKYTHYYDINANEPDWKLIWPQLVEEVPAIIEASGVEVTDHNGAEYNQRHGEIYYCDFDEDQGEGIYRIIPFPIVDVEKGIWINGIGNDAHYPFIMEDEGWAFDRSVQTVHKPYDDVVTCILLRAFMLAPQACRISSDGDWDEWEPARSIYRHLFDEEPECPWRN</sequence>
<comment type="caution">
    <text evidence="1">The sequence shown here is derived from an EMBL/GenBank/DDBJ whole genome shotgun (WGS) entry which is preliminary data.</text>
</comment>
<evidence type="ECO:0000313" key="2">
    <source>
        <dbReference type="Proteomes" id="UP000094569"/>
    </source>
</evidence>
<dbReference type="Proteomes" id="UP000094569">
    <property type="component" value="Unassembled WGS sequence"/>
</dbReference>
<dbReference type="OrthoDB" id="4510679at2759"/>
<dbReference type="EMBL" id="JXNT01000005">
    <property type="protein sequence ID" value="ODM18907.1"/>
    <property type="molecule type" value="Genomic_DNA"/>
</dbReference>
<keyword evidence="2" id="KW-1185">Reference proteome</keyword>
<dbReference type="AlphaFoldDB" id="A0A1E3BD98"/>
<organism evidence="1 2">
    <name type="scientific">Aspergillus cristatus</name>
    <name type="common">Chinese Fuzhuan brick tea-fermentation fungus</name>
    <name type="synonym">Eurotium cristatum</name>
    <dbReference type="NCBI Taxonomy" id="573508"/>
    <lineage>
        <taxon>Eukaryota</taxon>
        <taxon>Fungi</taxon>
        <taxon>Dikarya</taxon>
        <taxon>Ascomycota</taxon>
        <taxon>Pezizomycotina</taxon>
        <taxon>Eurotiomycetes</taxon>
        <taxon>Eurotiomycetidae</taxon>
        <taxon>Eurotiales</taxon>
        <taxon>Aspergillaceae</taxon>
        <taxon>Aspergillus</taxon>
        <taxon>Aspergillus subgen. Aspergillus</taxon>
    </lineage>
</organism>
<accession>A0A1E3BD98</accession>
<reference evidence="1 2" key="1">
    <citation type="journal article" date="2016" name="BMC Genomics">
        <title>Comparative genomic and transcriptomic analyses of the Fuzhuan brick tea-fermentation fungus Aspergillus cristatus.</title>
        <authorList>
            <person name="Ge Y."/>
            <person name="Wang Y."/>
            <person name="Liu Y."/>
            <person name="Tan Y."/>
            <person name="Ren X."/>
            <person name="Zhang X."/>
            <person name="Hyde K.D."/>
            <person name="Liu Y."/>
            <person name="Liu Z."/>
        </authorList>
    </citation>
    <scope>NUCLEOTIDE SEQUENCE [LARGE SCALE GENOMIC DNA]</scope>
    <source>
        <strain evidence="1 2">GZAAS20.1005</strain>
    </source>
</reference>
<name>A0A1E3BD98_ASPCR</name>